<protein>
    <recommendedName>
        <fullName evidence="1">F-box domain-containing protein</fullName>
    </recommendedName>
</protein>
<name>A0AAN9EER0_CROPI</name>
<keyword evidence="3" id="KW-1185">Reference proteome</keyword>
<dbReference type="InterPro" id="IPR036047">
    <property type="entry name" value="F-box-like_dom_sf"/>
</dbReference>
<proteinExistence type="predicted"/>
<dbReference type="EMBL" id="JAYWIO010000006">
    <property type="protein sequence ID" value="KAK7255619.1"/>
    <property type="molecule type" value="Genomic_DNA"/>
</dbReference>
<dbReference type="SUPFAM" id="SSF81383">
    <property type="entry name" value="F-box domain"/>
    <property type="match status" value="1"/>
</dbReference>
<dbReference type="PANTHER" id="PTHR31672">
    <property type="entry name" value="BNACNNG10540D PROTEIN"/>
    <property type="match status" value="1"/>
</dbReference>
<evidence type="ECO:0000259" key="1">
    <source>
        <dbReference type="Pfam" id="PF00646"/>
    </source>
</evidence>
<feature type="domain" description="F-box" evidence="1">
    <location>
        <begin position="18"/>
        <end position="57"/>
    </location>
</feature>
<accession>A0AAN9EER0</accession>
<gene>
    <name evidence="2" type="ORF">RIF29_29033</name>
</gene>
<evidence type="ECO:0000313" key="2">
    <source>
        <dbReference type="EMBL" id="KAK7255619.1"/>
    </source>
</evidence>
<sequence>MENDSMKRKMMKSSSLSSMLHDNLVIEILLRLPVKSLMRFNCVNQCWKALITTSSSFITSYNNHNINMKNERAIAFLYDVNHNPPRCIFKRLSDDKYEDLTNPFLQIDPSAEEEESQIRRSSVMNILECFTGRSQGAWCYITLMANHCTILILKIP</sequence>
<dbReference type="Gene3D" id="1.20.1280.50">
    <property type="match status" value="1"/>
</dbReference>
<comment type="caution">
    <text evidence="2">The sequence shown here is derived from an EMBL/GenBank/DDBJ whole genome shotgun (WGS) entry which is preliminary data.</text>
</comment>
<reference evidence="2 3" key="1">
    <citation type="submission" date="2024-01" db="EMBL/GenBank/DDBJ databases">
        <title>The genomes of 5 underutilized Papilionoideae crops provide insights into root nodulation and disease resistanc.</title>
        <authorList>
            <person name="Yuan L."/>
        </authorList>
    </citation>
    <scope>NUCLEOTIDE SEQUENCE [LARGE SCALE GENOMIC DNA]</scope>
    <source>
        <strain evidence="2">ZHUSHIDOU_FW_LH</strain>
        <tissue evidence="2">Leaf</tissue>
    </source>
</reference>
<dbReference type="Proteomes" id="UP001372338">
    <property type="component" value="Unassembled WGS sequence"/>
</dbReference>
<evidence type="ECO:0000313" key="3">
    <source>
        <dbReference type="Proteomes" id="UP001372338"/>
    </source>
</evidence>
<dbReference type="PANTHER" id="PTHR31672:SF13">
    <property type="entry name" value="F-BOX PROTEIN CPR30-LIKE"/>
    <property type="match status" value="1"/>
</dbReference>
<dbReference type="Pfam" id="PF00646">
    <property type="entry name" value="F-box"/>
    <property type="match status" value="1"/>
</dbReference>
<dbReference type="InterPro" id="IPR050796">
    <property type="entry name" value="SCF_F-box_component"/>
</dbReference>
<organism evidence="2 3">
    <name type="scientific">Crotalaria pallida</name>
    <name type="common">Smooth rattlebox</name>
    <name type="synonym">Crotalaria striata</name>
    <dbReference type="NCBI Taxonomy" id="3830"/>
    <lineage>
        <taxon>Eukaryota</taxon>
        <taxon>Viridiplantae</taxon>
        <taxon>Streptophyta</taxon>
        <taxon>Embryophyta</taxon>
        <taxon>Tracheophyta</taxon>
        <taxon>Spermatophyta</taxon>
        <taxon>Magnoliopsida</taxon>
        <taxon>eudicotyledons</taxon>
        <taxon>Gunneridae</taxon>
        <taxon>Pentapetalae</taxon>
        <taxon>rosids</taxon>
        <taxon>fabids</taxon>
        <taxon>Fabales</taxon>
        <taxon>Fabaceae</taxon>
        <taxon>Papilionoideae</taxon>
        <taxon>50 kb inversion clade</taxon>
        <taxon>genistoids sensu lato</taxon>
        <taxon>core genistoids</taxon>
        <taxon>Crotalarieae</taxon>
        <taxon>Crotalaria</taxon>
    </lineage>
</organism>
<dbReference type="AlphaFoldDB" id="A0AAN9EER0"/>
<dbReference type="InterPro" id="IPR001810">
    <property type="entry name" value="F-box_dom"/>
</dbReference>